<organism evidence="1 2">
    <name type="scientific">Ruegeria haliotis</name>
    <dbReference type="NCBI Taxonomy" id="2747601"/>
    <lineage>
        <taxon>Bacteria</taxon>
        <taxon>Pseudomonadati</taxon>
        <taxon>Pseudomonadota</taxon>
        <taxon>Alphaproteobacteria</taxon>
        <taxon>Rhodobacterales</taxon>
        <taxon>Roseobacteraceae</taxon>
        <taxon>Ruegeria</taxon>
    </lineage>
</organism>
<accession>A0ABX2PKL1</accession>
<reference evidence="1 2" key="1">
    <citation type="submission" date="2020-06" db="EMBL/GenBank/DDBJ databases">
        <authorList>
            <person name="Cao W.R."/>
        </authorList>
    </citation>
    <scope>NUCLEOTIDE SEQUENCE [LARGE SCALE GENOMIC DNA]</scope>
    <source>
        <strain evidence="1 2">B1Z28</strain>
    </source>
</reference>
<dbReference type="EMBL" id="JABXWT010000001">
    <property type="protein sequence ID" value="NVO54558.1"/>
    <property type="molecule type" value="Genomic_DNA"/>
</dbReference>
<evidence type="ECO:0000313" key="1">
    <source>
        <dbReference type="EMBL" id="NVO54558.1"/>
    </source>
</evidence>
<gene>
    <name evidence="1" type="ORF">HW561_01995</name>
</gene>
<dbReference type="Proteomes" id="UP000630805">
    <property type="component" value="Unassembled WGS sequence"/>
</dbReference>
<keyword evidence="2" id="KW-1185">Reference proteome</keyword>
<sequence length="50" mass="5210">MARVEDVKMAALVAMILLAAAISGQGKDRVGQVEPFLMQAPAIETQVLAG</sequence>
<proteinExistence type="predicted"/>
<dbReference type="RefSeq" id="WP_176861544.1">
    <property type="nucleotide sequence ID" value="NZ_JABXWT010000001.1"/>
</dbReference>
<evidence type="ECO:0000313" key="2">
    <source>
        <dbReference type="Proteomes" id="UP000630805"/>
    </source>
</evidence>
<protein>
    <submittedName>
        <fullName evidence="1">Uncharacterized protein</fullName>
    </submittedName>
</protein>
<name>A0ABX2PKL1_9RHOB</name>
<comment type="caution">
    <text evidence="1">The sequence shown here is derived from an EMBL/GenBank/DDBJ whole genome shotgun (WGS) entry which is preliminary data.</text>
</comment>